<proteinExistence type="inferred from homology"/>
<keyword evidence="5" id="KW-0653">Protein transport</keyword>
<organism evidence="7 8">
    <name type="scientific">Temnothorax longispinosus</name>
    <dbReference type="NCBI Taxonomy" id="300112"/>
    <lineage>
        <taxon>Eukaryota</taxon>
        <taxon>Metazoa</taxon>
        <taxon>Ecdysozoa</taxon>
        <taxon>Arthropoda</taxon>
        <taxon>Hexapoda</taxon>
        <taxon>Insecta</taxon>
        <taxon>Pterygota</taxon>
        <taxon>Neoptera</taxon>
        <taxon>Endopterygota</taxon>
        <taxon>Hymenoptera</taxon>
        <taxon>Apocrita</taxon>
        <taxon>Aculeata</taxon>
        <taxon>Formicoidea</taxon>
        <taxon>Formicidae</taxon>
        <taxon>Myrmicinae</taxon>
        <taxon>Temnothorax</taxon>
    </lineage>
</organism>
<dbReference type="Proteomes" id="UP000310200">
    <property type="component" value="Unassembled WGS sequence"/>
</dbReference>
<accession>A0A4S2JY20</accession>
<keyword evidence="3" id="KW-0813">Transport</keyword>
<comment type="similarity">
    <text evidence="2">Belongs to the VPS35L family.</text>
</comment>
<evidence type="ECO:0000313" key="8">
    <source>
        <dbReference type="Proteomes" id="UP000310200"/>
    </source>
</evidence>
<keyword evidence="4" id="KW-0967">Endosome</keyword>
<evidence type="ECO:0000256" key="2">
    <source>
        <dbReference type="ARBA" id="ARBA00010704"/>
    </source>
</evidence>
<evidence type="ECO:0000256" key="5">
    <source>
        <dbReference type="ARBA" id="ARBA00022927"/>
    </source>
</evidence>
<gene>
    <name evidence="7" type="ORF">DBV15_08401</name>
</gene>
<comment type="caution">
    <text evidence="7">The sequence shown here is derived from an EMBL/GenBank/DDBJ whole genome shotgun (WGS) entry which is preliminary data.</text>
</comment>
<dbReference type="GO" id="GO:0032456">
    <property type="term" value="P:endocytic recycling"/>
    <property type="evidence" value="ECO:0007669"/>
    <property type="project" value="InterPro"/>
</dbReference>
<evidence type="ECO:0000256" key="4">
    <source>
        <dbReference type="ARBA" id="ARBA00022753"/>
    </source>
</evidence>
<dbReference type="STRING" id="300112.A0A4S2JY20"/>
<evidence type="ECO:0000256" key="3">
    <source>
        <dbReference type="ARBA" id="ARBA00022448"/>
    </source>
</evidence>
<sequence>MTEIEWISKPMEYGTVKFACLEETTDHPLKPVVITLIDGRSAARRSALRSTSTSSSTGTPTPTHTPVPANPLSDPLLSHPSLDGSDPLTQFVREELDPLSKMAADEWDYSNVAPASKKSKDTAEELVEPWSVRRSAILSKYTTSEKLSIVTSFLPGGEKVVVKVQPSGPMVDKVKTRLEQLDDFEEGSVRQMLDLSQQQYTARIEQLNNELVQAWHSDQRVKALKIAIQCAKLLVDTSVMAFYPSKFVLITDILDIFGKLVYERLKVKAEYYKPGSKVPTSLPDNFTPDMVPENAKETCRNWFYKIASIRELVPRLYVEMAIIKSYSFLTTSEFNTALLRITRMIRGIGNPLIAVYARCYLCRVGLALNKTSDFEFVRENLYDFLFTYQQLFGTAVKNEIMKQNVTLHSYLNLYSPALDWVVQVLVATSPESLLEEVLSRCKKQEKGSLLLNIVLTAFKPTYIAARAMDFVNLIVASEDDGYPQYLLYRSLGECLVRESPPKEDCQSVLNVIWKYITDLTDPNKFMHCIEIWIQFTVIHFSVNELNLFFGKIIDRLRPNKAFENYYPQLQNIVEKIVAHTQDFESLLAIDNFLPLIDLFHKESVKVEVCKTVIEGLSAQNGPITDPIIINALMFIARIMHDSVSALTVEDEKRQIGQLICGLVQRVDYGRDFEKQLIDTRKIVRGHHTRRTSAFVRACAAFCFITIPSLTLVHTRLQLYLLSGQVALLNQCLGQADACFKAALSLVPEMPKTIDIDGRQKSSQPYLLSYLSNFLSTLLVVPDSPEHGVLYLMRGLLNAVQRYFEENTSTKPYLYLRVLDLLSTVAQENYPYHIDKIYHIMAFQVDSNDKLYGSDQKFIGEVNKICSKIVEEILSHLKYLGSIEQFDKQSALALELFNCFIIRADLRDTALANMAVNLWHLSQRHGSVDSKVTMRTKAYMTQKSHHQEYEHFTEILRKMLR</sequence>
<comment type="subcellular location">
    <subcellularLocation>
        <location evidence="1">Endosome</location>
    </subcellularLocation>
</comment>
<dbReference type="GO" id="GO:0005768">
    <property type="term" value="C:endosome"/>
    <property type="evidence" value="ECO:0007669"/>
    <property type="project" value="UniProtKB-SubCell"/>
</dbReference>
<reference evidence="7 8" key="1">
    <citation type="journal article" date="2019" name="Philos. Trans. R. Soc. Lond., B, Biol. Sci.">
        <title>Ant behaviour and brain gene expression of defending hosts depend on the ecological success of the intruding social parasite.</title>
        <authorList>
            <person name="Kaur R."/>
            <person name="Stoldt M."/>
            <person name="Jongepier E."/>
            <person name="Feldmeyer B."/>
            <person name="Menzel F."/>
            <person name="Bornberg-Bauer E."/>
            <person name="Foitzik S."/>
        </authorList>
    </citation>
    <scope>NUCLEOTIDE SEQUENCE [LARGE SCALE GENOMIC DNA]</scope>
    <source>
        <tissue evidence="7">Whole body</tissue>
    </source>
</reference>
<evidence type="ECO:0000256" key="1">
    <source>
        <dbReference type="ARBA" id="ARBA00004177"/>
    </source>
</evidence>
<feature type="compositionally biased region" description="Low complexity" evidence="6">
    <location>
        <begin position="48"/>
        <end position="62"/>
    </location>
</feature>
<dbReference type="PANTHER" id="PTHR13673:SF0">
    <property type="entry name" value="VPS35 ENDOSOMAL PROTEIN-SORTING FACTOR-LIKE"/>
    <property type="match status" value="1"/>
</dbReference>
<feature type="region of interest" description="Disordered" evidence="6">
    <location>
        <begin position="44"/>
        <end position="87"/>
    </location>
</feature>
<dbReference type="PANTHER" id="PTHR13673">
    <property type="entry name" value="ESOPHAGEAL CANCER ASSOCIATED PROTEIN"/>
    <property type="match status" value="1"/>
</dbReference>
<dbReference type="InterPro" id="IPR029705">
    <property type="entry name" value="VPS35L"/>
</dbReference>
<protein>
    <submittedName>
        <fullName evidence="7">Uncharacterized protein</fullName>
    </submittedName>
</protein>
<dbReference type="EMBL" id="QBLH01003270">
    <property type="protein sequence ID" value="TGZ40696.1"/>
    <property type="molecule type" value="Genomic_DNA"/>
</dbReference>
<evidence type="ECO:0000313" key="7">
    <source>
        <dbReference type="EMBL" id="TGZ40696.1"/>
    </source>
</evidence>
<dbReference type="GO" id="GO:0015031">
    <property type="term" value="P:protein transport"/>
    <property type="evidence" value="ECO:0007669"/>
    <property type="project" value="UniProtKB-KW"/>
</dbReference>
<keyword evidence="8" id="KW-1185">Reference proteome</keyword>
<dbReference type="AlphaFoldDB" id="A0A4S2JY20"/>
<name>A0A4S2JY20_9HYME</name>
<evidence type="ECO:0000256" key="6">
    <source>
        <dbReference type="SAM" id="MobiDB-lite"/>
    </source>
</evidence>
<feature type="compositionally biased region" description="Low complexity" evidence="6">
    <location>
        <begin position="70"/>
        <end position="87"/>
    </location>
</feature>